<dbReference type="STRING" id="393003.SAMN05660461_1588"/>
<name>A0A1T5NGS7_9BACT</name>
<proteinExistence type="predicted"/>
<evidence type="ECO:0000313" key="2">
    <source>
        <dbReference type="Proteomes" id="UP000190166"/>
    </source>
</evidence>
<keyword evidence="1" id="KW-0315">Glutamine amidotransferase</keyword>
<organism evidence="1 2">
    <name type="scientific">Chitinophaga ginsengisegetis</name>
    <dbReference type="NCBI Taxonomy" id="393003"/>
    <lineage>
        <taxon>Bacteria</taxon>
        <taxon>Pseudomonadati</taxon>
        <taxon>Bacteroidota</taxon>
        <taxon>Chitinophagia</taxon>
        <taxon>Chitinophagales</taxon>
        <taxon>Chitinophagaceae</taxon>
        <taxon>Chitinophaga</taxon>
    </lineage>
</organism>
<dbReference type="PROSITE" id="PS51273">
    <property type="entry name" value="GATASE_TYPE_1"/>
    <property type="match status" value="1"/>
</dbReference>
<dbReference type="AlphaFoldDB" id="A0A1T5NGS7"/>
<dbReference type="Pfam" id="PF07722">
    <property type="entry name" value="Peptidase_C26"/>
    <property type="match status" value="1"/>
</dbReference>
<sequence>MKKKIGISYTEASFINYENWFTPEDLGDDLEVVILSFLRNNVEDIYTCDGLVLTGGVDVIPSLYGGAENYPHQPHEFLPERDAFEKRIYEYSQQQQLPVLGICRGLQYINILEGGKVYEDIGEAANKIHKKDTSDKIHGVNIRKDSLLYAVTGQEKGQVNSAHHQGIHPAKLGKNIMVSATSDTSDEMIEGIEFKDKTGKGFMLCVQWHPERMPEKESNPLSQQIKTQFLQAVRNHTK</sequence>
<dbReference type="GO" id="GO:0016811">
    <property type="term" value="F:hydrolase activity, acting on carbon-nitrogen (but not peptide) bonds, in linear amides"/>
    <property type="evidence" value="ECO:0007669"/>
    <property type="project" value="InterPro"/>
</dbReference>
<dbReference type="PANTHER" id="PTHR43235">
    <property type="entry name" value="GLUTAMINE AMIDOTRANSFERASE PB2B2.05-RELATED"/>
    <property type="match status" value="1"/>
</dbReference>
<dbReference type="InterPro" id="IPR029062">
    <property type="entry name" value="Class_I_gatase-like"/>
</dbReference>
<dbReference type="SUPFAM" id="SSF52317">
    <property type="entry name" value="Class I glutamine amidotransferase-like"/>
    <property type="match status" value="1"/>
</dbReference>
<reference evidence="1 2" key="1">
    <citation type="submission" date="2017-02" db="EMBL/GenBank/DDBJ databases">
        <authorList>
            <person name="Peterson S.W."/>
        </authorList>
    </citation>
    <scope>NUCLEOTIDE SEQUENCE [LARGE SCALE GENOMIC DNA]</scope>
    <source>
        <strain evidence="1 2">DSM 18108</strain>
    </source>
</reference>
<accession>A0A1T5NGS7</accession>
<dbReference type="PANTHER" id="PTHR43235:SF1">
    <property type="entry name" value="GLUTAMINE AMIDOTRANSFERASE PB2B2.05-RELATED"/>
    <property type="match status" value="1"/>
</dbReference>
<evidence type="ECO:0000313" key="1">
    <source>
        <dbReference type="EMBL" id="SKC99760.1"/>
    </source>
</evidence>
<dbReference type="GO" id="GO:0016740">
    <property type="term" value="F:transferase activity"/>
    <property type="evidence" value="ECO:0007669"/>
    <property type="project" value="UniProtKB-KW"/>
</dbReference>
<dbReference type="InterPro" id="IPR044668">
    <property type="entry name" value="PuuD-like"/>
</dbReference>
<keyword evidence="1" id="KW-0808">Transferase</keyword>
<gene>
    <name evidence="1" type="ORF">SAMN05660461_1588</name>
</gene>
<dbReference type="Proteomes" id="UP000190166">
    <property type="component" value="Unassembled WGS sequence"/>
</dbReference>
<protein>
    <submittedName>
        <fullName evidence="1">Putative glutamine amidotransferase</fullName>
    </submittedName>
</protein>
<dbReference type="GO" id="GO:0005829">
    <property type="term" value="C:cytosol"/>
    <property type="evidence" value="ECO:0007669"/>
    <property type="project" value="TreeGrafter"/>
</dbReference>
<dbReference type="RefSeq" id="WP_079468845.1">
    <property type="nucleotide sequence ID" value="NZ_FUZZ01000001.1"/>
</dbReference>
<keyword evidence="2" id="KW-1185">Reference proteome</keyword>
<dbReference type="Gene3D" id="3.40.50.880">
    <property type="match status" value="1"/>
</dbReference>
<dbReference type="InterPro" id="IPR011697">
    <property type="entry name" value="Peptidase_C26"/>
</dbReference>
<dbReference type="EMBL" id="FUZZ01000001">
    <property type="protein sequence ID" value="SKC99760.1"/>
    <property type="molecule type" value="Genomic_DNA"/>
</dbReference>